<dbReference type="InterPro" id="IPR052165">
    <property type="entry name" value="Membrane_assoc_protease"/>
</dbReference>
<dbReference type="CDD" id="cd07021">
    <property type="entry name" value="Clp_protease_NfeD_like"/>
    <property type="match status" value="1"/>
</dbReference>
<dbReference type="Gene3D" id="3.90.226.10">
    <property type="entry name" value="2-enoyl-CoA Hydratase, Chain A, domain 1"/>
    <property type="match status" value="1"/>
</dbReference>
<proteinExistence type="predicted"/>
<keyword evidence="3 5" id="KW-1133">Transmembrane helix</keyword>
<dbReference type="AlphaFoldDB" id="A0A381XZZ1"/>
<evidence type="ECO:0000259" key="7">
    <source>
        <dbReference type="Pfam" id="PF24961"/>
    </source>
</evidence>
<dbReference type="EMBL" id="UINC01016981">
    <property type="protein sequence ID" value="SVA70275.1"/>
    <property type="molecule type" value="Genomic_DNA"/>
</dbReference>
<dbReference type="Pfam" id="PF25145">
    <property type="entry name" value="NfeD1b_N"/>
    <property type="match status" value="1"/>
</dbReference>
<dbReference type="PANTHER" id="PTHR33507">
    <property type="entry name" value="INNER MEMBRANE PROTEIN YBBJ"/>
    <property type="match status" value="1"/>
</dbReference>
<accession>A0A381XZZ1</accession>
<evidence type="ECO:0000256" key="2">
    <source>
        <dbReference type="ARBA" id="ARBA00022692"/>
    </source>
</evidence>
<dbReference type="Pfam" id="PF01957">
    <property type="entry name" value="NfeD"/>
    <property type="match status" value="1"/>
</dbReference>
<evidence type="ECO:0000256" key="1">
    <source>
        <dbReference type="ARBA" id="ARBA00004141"/>
    </source>
</evidence>
<reference evidence="9" key="1">
    <citation type="submission" date="2018-05" db="EMBL/GenBank/DDBJ databases">
        <authorList>
            <person name="Lanie J.A."/>
            <person name="Ng W.-L."/>
            <person name="Kazmierczak K.M."/>
            <person name="Andrzejewski T.M."/>
            <person name="Davidsen T.M."/>
            <person name="Wayne K.J."/>
            <person name="Tettelin H."/>
            <person name="Glass J.I."/>
            <person name="Rusch D."/>
            <person name="Podicherti R."/>
            <person name="Tsui H.-C.T."/>
            <person name="Winkler M.E."/>
        </authorList>
    </citation>
    <scope>NUCLEOTIDE SEQUENCE</scope>
</reference>
<evidence type="ECO:0000256" key="5">
    <source>
        <dbReference type="SAM" id="Phobius"/>
    </source>
</evidence>
<feature type="domain" description="NfeD integral membrane" evidence="7">
    <location>
        <begin position="277"/>
        <end position="367"/>
    </location>
</feature>
<dbReference type="Gene3D" id="2.40.50.140">
    <property type="entry name" value="Nucleic acid-binding proteins"/>
    <property type="match status" value="1"/>
</dbReference>
<organism evidence="9">
    <name type="scientific">marine metagenome</name>
    <dbReference type="NCBI Taxonomy" id="408172"/>
    <lineage>
        <taxon>unclassified sequences</taxon>
        <taxon>metagenomes</taxon>
        <taxon>ecological metagenomes</taxon>
    </lineage>
</organism>
<evidence type="ECO:0000313" key="9">
    <source>
        <dbReference type="EMBL" id="SVA70275.1"/>
    </source>
</evidence>
<dbReference type="Pfam" id="PF24961">
    <property type="entry name" value="NfeD_membrane"/>
    <property type="match status" value="1"/>
</dbReference>
<evidence type="ECO:0000259" key="8">
    <source>
        <dbReference type="Pfam" id="PF25145"/>
    </source>
</evidence>
<feature type="domain" description="NfeD-like C-terminal" evidence="6">
    <location>
        <begin position="454"/>
        <end position="507"/>
    </location>
</feature>
<dbReference type="InterPro" id="IPR012340">
    <property type="entry name" value="NA-bd_OB-fold"/>
</dbReference>
<dbReference type="InterPro" id="IPR056739">
    <property type="entry name" value="NfeD_membrane"/>
</dbReference>
<feature type="transmembrane region" description="Helical" evidence="5">
    <location>
        <begin position="298"/>
        <end position="318"/>
    </location>
</feature>
<dbReference type="GO" id="GO:0005886">
    <property type="term" value="C:plasma membrane"/>
    <property type="evidence" value="ECO:0007669"/>
    <property type="project" value="TreeGrafter"/>
</dbReference>
<dbReference type="InterPro" id="IPR002810">
    <property type="entry name" value="NfeD-like_C"/>
</dbReference>
<protein>
    <submittedName>
        <fullName evidence="9">Uncharacterized protein</fullName>
    </submittedName>
</protein>
<gene>
    <name evidence="9" type="ORF">METZ01_LOCUS123129</name>
</gene>
<evidence type="ECO:0000256" key="3">
    <source>
        <dbReference type="ARBA" id="ARBA00022989"/>
    </source>
</evidence>
<feature type="transmembrane region" description="Helical" evidence="5">
    <location>
        <begin position="270"/>
        <end position="291"/>
    </location>
</feature>
<dbReference type="InterPro" id="IPR056738">
    <property type="entry name" value="NfeD1b_N"/>
</dbReference>
<dbReference type="PANTHER" id="PTHR33507:SF3">
    <property type="entry name" value="INNER MEMBRANE PROTEIN YBBJ"/>
    <property type="match status" value="1"/>
</dbReference>
<name>A0A381XZZ1_9ZZZZ</name>
<keyword evidence="4 5" id="KW-0472">Membrane</keyword>
<feature type="transmembrane region" description="Helical" evidence="5">
    <location>
        <begin position="324"/>
        <end position="343"/>
    </location>
</feature>
<keyword evidence="2 5" id="KW-0812">Transmembrane</keyword>
<comment type="subcellular location">
    <subcellularLocation>
        <location evidence="1">Membrane</location>
        <topology evidence="1">Multi-pass membrane protein</topology>
    </subcellularLocation>
</comment>
<dbReference type="SUPFAM" id="SSF52096">
    <property type="entry name" value="ClpP/crotonase"/>
    <property type="match status" value="1"/>
</dbReference>
<evidence type="ECO:0000259" key="6">
    <source>
        <dbReference type="Pfam" id="PF01957"/>
    </source>
</evidence>
<feature type="transmembrane region" description="Helical" evidence="5">
    <location>
        <begin position="405"/>
        <end position="423"/>
    </location>
</feature>
<feature type="transmembrane region" description="Helical" evidence="5">
    <location>
        <begin position="348"/>
        <end position="367"/>
    </location>
</feature>
<evidence type="ECO:0000256" key="4">
    <source>
        <dbReference type="ARBA" id="ARBA00023136"/>
    </source>
</evidence>
<dbReference type="InterPro" id="IPR029045">
    <property type="entry name" value="ClpP/crotonase-like_dom_sf"/>
</dbReference>
<feature type="domain" description="NfeD1b N-terminal" evidence="8">
    <location>
        <begin position="56"/>
        <end position="258"/>
    </location>
</feature>
<sequence length="510" mass="54132">MKTWLILVTALCLAAALAPFVQAQEKKPLTEKSTIESIEKMQRLGNDKASDDKQAKVYVVPVRDDIMPPILYVIRRGVKDAMEAKADCLILDMETNGGRVDITEDIFDIIGKFPGETVTYVNKDAYSAGAFIAVATQKIYMAEQSVIGAAAPIMMGPTGGVSEMPSTMEVKINSAIRAKIRTQAEKNGYAKDVIEAMVDKTKKLERDSKVLCAEGDILTLTNLEAEAKYGEAKTPLLSSGTVKSIDALIKELGYAGAQRVDVQPLGAEELGTWINAISPLLLLIGIIGLYIEFKTPGFGVFGAIGIAALVVYFFGGYVSGLAGIEWVGIFTLGVVLVAVELFWLSGTLIIGMVGVACMLVALVMGMTDIYPNMPLFPTGGGKGDSMPQVEGIDFHDLGKAFSKPIGDLTIAFALSIPVIWALAKYLPHTAFFANFASEAASGVESVAALAAEVDSRLGQVGEAITPLHPGGKAMFGDDMCTVVTQGEMIAVGAHVKVIGHRGSDLLVIEA</sequence>